<keyword evidence="3" id="KW-1185">Reference proteome</keyword>
<dbReference type="Proteomes" id="UP000663814">
    <property type="component" value="Unassembled WGS sequence"/>
</dbReference>
<dbReference type="RefSeq" id="WP_205310835.1">
    <property type="nucleotide sequence ID" value="NZ_JAERPS020000003.1"/>
</dbReference>
<organism evidence="2 3">
    <name type="scientific">Rheinheimera maricola</name>
    <dbReference type="NCBI Taxonomy" id="2793282"/>
    <lineage>
        <taxon>Bacteria</taxon>
        <taxon>Pseudomonadati</taxon>
        <taxon>Pseudomonadota</taxon>
        <taxon>Gammaproteobacteria</taxon>
        <taxon>Chromatiales</taxon>
        <taxon>Chromatiaceae</taxon>
        <taxon>Rheinheimera</taxon>
    </lineage>
</organism>
<sequence length="149" mass="17053">MIKYAAASIWALASCFFLWFFAYVSTWPSSPGQSLYLIGLDDLFVSFVMFTLVVTLGGASYYVMSKILEAPYNAADRANWIKLLIFLKLTLVIEFSVLMVLIYIRDFYTAAHDGVVFMAIFLALWITAMFMMRHAVQQMRNLRVLADVE</sequence>
<feature type="transmembrane region" description="Helical" evidence="1">
    <location>
        <begin position="44"/>
        <end position="64"/>
    </location>
</feature>
<name>A0ABS7X9D3_9GAMM</name>
<gene>
    <name evidence="2" type="ORF">I4W93_011205</name>
</gene>
<feature type="transmembrane region" description="Helical" evidence="1">
    <location>
        <begin position="7"/>
        <end position="24"/>
    </location>
</feature>
<protein>
    <recommendedName>
        <fullName evidence="4">DUF2975 domain-containing protein</fullName>
    </recommendedName>
</protein>
<dbReference type="EMBL" id="JAERPS020000003">
    <property type="protein sequence ID" value="MBZ9612161.1"/>
    <property type="molecule type" value="Genomic_DNA"/>
</dbReference>
<feature type="transmembrane region" description="Helical" evidence="1">
    <location>
        <begin position="85"/>
        <end position="104"/>
    </location>
</feature>
<feature type="transmembrane region" description="Helical" evidence="1">
    <location>
        <begin position="110"/>
        <end position="132"/>
    </location>
</feature>
<reference evidence="2 3" key="2">
    <citation type="submission" date="2021-08" db="EMBL/GenBank/DDBJ databases">
        <title>Rheinheimera aquimaris sp. nov., isolated from seawater of the East Sea in Korea.</title>
        <authorList>
            <person name="Kim K.H."/>
            <person name="Wenting R."/>
            <person name="Kim K.R."/>
            <person name="Jeon C.O."/>
        </authorList>
    </citation>
    <scope>NUCLEOTIDE SEQUENCE [LARGE SCALE GENOMIC DNA]</scope>
    <source>
        <strain evidence="2 3">MA-13</strain>
    </source>
</reference>
<keyword evidence="1" id="KW-1133">Transmembrane helix</keyword>
<keyword evidence="1" id="KW-0812">Transmembrane</keyword>
<evidence type="ECO:0008006" key="4">
    <source>
        <dbReference type="Google" id="ProtNLM"/>
    </source>
</evidence>
<evidence type="ECO:0000256" key="1">
    <source>
        <dbReference type="SAM" id="Phobius"/>
    </source>
</evidence>
<reference evidence="2 3" key="1">
    <citation type="submission" date="2020-12" db="EMBL/GenBank/DDBJ databases">
        <authorList>
            <person name="Ruan W."/>
            <person name="Khan S.A."/>
            <person name="Jeon C.O."/>
        </authorList>
    </citation>
    <scope>NUCLEOTIDE SEQUENCE [LARGE SCALE GENOMIC DNA]</scope>
    <source>
        <strain evidence="2 3">MA-13</strain>
    </source>
</reference>
<comment type="caution">
    <text evidence="2">The sequence shown here is derived from an EMBL/GenBank/DDBJ whole genome shotgun (WGS) entry which is preliminary data.</text>
</comment>
<keyword evidence="1" id="KW-0472">Membrane</keyword>
<dbReference type="PROSITE" id="PS51257">
    <property type="entry name" value="PROKAR_LIPOPROTEIN"/>
    <property type="match status" value="1"/>
</dbReference>
<evidence type="ECO:0000313" key="3">
    <source>
        <dbReference type="Proteomes" id="UP000663814"/>
    </source>
</evidence>
<proteinExistence type="predicted"/>
<evidence type="ECO:0000313" key="2">
    <source>
        <dbReference type="EMBL" id="MBZ9612161.1"/>
    </source>
</evidence>
<accession>A0ABS7X9D3</accession>